<dbReference type="GO" id="GO:0015648">
    <property type="term" value="F:lipid-linked peptidoglycan transporter activity"/>
    <property type="evidence" value="ECO:0007669"/>
    <property type="project" value="UniProtKB-UniRule"/>
</dbReference>
<evidence type="ECO:0000256" key="1">
    <source>
        <dbReference type="ARBA" id="ARBA00004651"/>
    </source>
</evidence>
<dbReference type="Pfam" id="PF03023">
    <property type="entry name" value="MurJ"/>
    <property type="match status" value="1"/>
</dbReference>
<dbReference type="NCBIfam" id="TIGR01695">
    <property type="entry name" value="murJ_mviN"/>
    <property type="match status" value="1"/>
</dbReference>
<evidence type="ECO:0000256" key="6">
    <source>
        <dbReference type="ARBA" id="ARBA00022984"/>
    </source>
</evidence>
<keyword evidence="9" id="KW-0813">Transport</keyword>
<sequence length="700" mass="76033">MGSSLGYGQGMEYQYYDVPQPSQPMAQLRQERLQQLREERMRRQQLRMSPGAGAPTSLFPWMQPQRQHDRPEVPPTPKLPSWPPSPPASPRPTVSNAPQLSPHLSLPSRPLEAVRVSTNPPANSLIGNESRGGAQPSAGAAGQDTGMMQRLRIRRATMALTMAFVASRVLGLLRTSMFAFVFGTSGFSDAYLQAFLIPDLIFNIVAGGALSSAFIPVFTNYMVGAKDEKSAWHIASSALNLALAIMAGLALIAILFARQLVPLYNPGIHDPRQLDLIASLTRIMLLQSVVLGGGVIVTAVLNARQDFKLPAAGTVLYNVGLILGLLPGIYLAFHGQRNYQFAVYAATWGVVIGAVLQVGIQLPGLLQVGMQYTPKSFDWRHPGVHQIGRQMVPRIINAAMLYVSTFVDRGLILLMVGIPGIGNVNGLITQYYQALQLVLLPLGIFGMAVSTAAFPTLAENVAKSRFDRVRGTILETLRNILFMSIPSSIGLIILGFPIIQVLLQHGSYTLQSAQNTAVPLGCFAFGLVGLAAVEILTRSFYAMSDSKTPVIISVGQFVFKIALSLLLVNLAVWGPQWGMGALAFSTALAGLLEAGVMFWLLQQRVGDLRIRELGQFALRVFLAALAMGLVLFVTRFLLDLILVTTHDKTLGVGGTIMAVIKLALELFVGIFVYVRSARFLGLEEVAPLKRVLDRLKLSWI</sequence>
<keyword evidence="12" id="KW-1185">Reference proteome</keyword>
<feature type="transmembrane region" description="Helical" evidence="9">
    <location>
        <begin position="434"/>
        <end position="458"/>
    </location>
</feature>
<feature type="transmembrane region" description="Helical" evidence="9">
    <location>
        <begin position="518"/>
        <end position="537"/>
    </location>
</feature>
<feature type="transmembrane region" description="Helical" evidence="9">
    <location>
        <begin position="315"/>
        <end position="333"/>
    </location>
</feature>
<dbReference type="GO" id="GO:0071555">
    <property type="term" value="P:cell wall organization"/>
    <property type="evidence" value="ECO:0007669"/>
    <property type="project" value="UniProtKB-KW"/>
</dbReference>
<accession>A0A402A0L4</accession>
<dbReference type="GO" id="GO:0034204">
    <property type="term" value="P:lipid translocation"/>
    <property type="evidence" value="ECO:0007669"/>
    <property type="project" value="TreeGrafter"/>
</dbReference>
<feature type="transmembrane region" description="Helical" evidence="9">
    <location>
        <begin position="200"/>
        <end position="219"/>
    </location>
</feature>
<protein>
    <recommendedName>
        <fullName evidence="9">Probable lipid II flippase MurJ</fullName>
    </recommendedName>
</protein>
<dbReference type="InterPro" id="IPR051050">
    <property type="entry name" value="Lipid_II_flippase_MurJ/MviN"/>
</dbReference>
<evidence type="ECO:0000256" key="5">
    <source>
        <dbReference type="ARBA" id="ARBA00022960"/>
    </source>
</evidence>
<name>A0A402A0L4_9CHLR</name>
<evidence type="ECO:0000256" key="4">
    <source>
        <dbReference type="ARBA" id="ARBA00022692"/>
    </source>
</evidence>
<keyword evidence="5 9" id="KW-0133">Cell shape</keyword>
<keyword evidence="4 9" id="KW-0812">Transmembrane</keyword>
<gene>
    <name evidence="9" type="primary">murJ</name>
    <name evidence="11" type="ORF">KTT_24550</name>
</gene>
<comment type="function">
    <text evidence="9">Involved in peptidoglycan biosynthesis. Transports lipid-linked peptidoglycan precursors from the inner to the outer leaflet of the cytoplasmic membrane.</text>
</comment>
<reference evidence="12" key="1">
    <citation type="submission" date="2018-12" db="EMBL/GenBank/DDBJ databases">
        <title>Tengunoibacter tsumagoiensis gen. nov., sp. nov., Dictyobacter kobayashii sp. nov., D. alpinus sp. nov., and D. joshuensis sp. nov. and description of Dictyobacteraceae fam. nov. within the order Ktedonobacterales isolated from Tengu-no-mugimeshi.</title>
        <authorList>
            <person name="Wang C.M."/>
            <person name="Zheng Y."/>
            <person name="Sakai Y."/>
            <person name="Toyoda A."/>
            <person name="Minakuchi Y."/>
            <person name="Abe K."/>
            <person name="Yokota A."/>
            <person name="Yabe S."/>
        </authorList>
    </citation>
    <scope>NUCLEOTIDE SEQUENCE [LARGE SCALE GENOMIC DNA]</scope>
    <source>
        <strain evidence="12">Uno3</strain>
    </source>
</reference>
<feature type="compositionally biased region" description="Basic and acidic residues" evidence="10">
    <location>
        <begin position="32"/>
        <end position="42"/>
    </location>
</feature>
<keyword evidence="8 9" id="KW-0472">Membrane</keyword>
<dbReference type="PRINTS" id="PR01806">
    <property type="entry name" value="VIRFACTRMVIN"/>
</dbReference>
<evidence type="ECO:0000256" key="9">
    <source>
        <dbReference type="HAMAP-Rule" id="MF_02078"/>
    </source>
</evidence>
<feature type="transmembrane region" description="Helical" evidence="9">
    <location>
        <begin position="479"/>
        <end position="503"/>
    </location>
</feature>
<dbReference type="GO" id="GO:0003677">
    <property type="term" value="F:DNA binding"/>
    <property type="evidence" value="ECO:0007669"/>
    <property type="project" value="InterPro"/>
</dbReference>
<evidence type="ECO:0000256" key="7">
    <source>
        <dbReference type="ARBA" id="ARBA00022989"/>
    </source>
</evidence>
<keyword evidence="2" id="KW-0217">Developmental protein</keyword>
<evidence type="ECO:0000256" key="8">
    <source>
        <dbReference type="ARBA" id="ARBA00023136"/>
    </source>
</evidence>
<dbReference type="InterPro" id="IPR004268">
    <property type="entry name" value="MurJ"/>
</dbReference>
<dbReference type="GO" id="GO:0009252">
    <property type="term" value="P:peptidoglycan biosynthetic process"/>
    <property type="evidence" value="ECO:0007669"/>
    <property type="project" value="UniProtKB-UniRule"/>
</dbReference>
<comment type="caution">
    <text evidence="11">The sequence shown here is derived from an EMBL/GenBank/DDBJ whole genome shotgun (WGS) entry which is preliminary data.</text>
</comment>
<evidence type="ECO:0000313" key="11">
    <source>
        <dbReference type="EMBL" id="GCE12596.1"/>
    </source>
</evidence>
<feature type="transmembrane region" description="Helical" evidence="9">
    <location>
        <begin position="157"/>
        <end position="180"/>
    </location>
</feature>
<feature type="transmembrane region" description="Helical" evidence="9">
    <location>
        <begin position="579"/>
        <end position="601"/>
    </location>
</feature>
<feature type="transmembrane region" description="Helical" evidence="9">
    <location>
        <begin position="276"/>
        <end position="303"/>
    </location>
</feature>
<feature type="compositionally biased region" description="Pro residues" evidence="10">
    <location>
        <begin position="73"/>
        <end position="90"/>
    </location>
</feature>
<dbReference type="GO" id="GO:0003700">
    <property type="term" value="F:DNA-binding transcription factor activity"/>
    <property type="evidence" value="ECO:0007669"/>
    <property type="project" value="InterPro"/>
</dbReference>
<dbReference type="PANTHER" id="PTHR47019">
    <property type="entry name" value="LIPID II FLIPPASE MURJ"/>
    <property type="match status" value="1"/>
</dbReference>
<dbReference type="HAMAP" id="MF_02078">
    <property type="entry name" value="MurJ_MviN"/>
    <property type="match status" value="1"/>
</dbReference>
<feature type="transmembrane region" description="Helical" evidence="9">
    <location>
        <begin position="549"/>
        <end position="573"/>
    </location>
</feature>
<dbReference type="GO" id="GO:0008360">
    <property type="term" value="P:regulation of cell shape"/>
    <property type="evidence" value="ECO:0007669"/>
    <property type="project" value="UniProtKB-KW"/>
</dbReference>
<dbReference type="EMBL" id="BIFR01000001">
    <property type="protein sequence ID" value="GCE12596.1"/>
    <property type="molecule type" value="Genomic_DNA"/>
</dbReference>
<dbReference type="UniPathway" id="UPA00219"/>
<feature type="compositionally biased region" description="Polar residues" evidence="10">
    <location>
        <begin position="116"/>
        <end position="127"/>
    </location>
</feature>
<evidence type="ECO:0000256" key="2">
    <source>
        <dbReference type="ARBA" id="ARBA00022473"/>
    </source>
</evidence>
<feature type="region of interest" description="Disordered" evidence="10">
    <location>
        <begin position="32"/>
        <end position="145"/>
    </location>
</feature>
<dbReference type="AlphaFoldDB" id="A0A402A0L4"/>
<dbReference type="GO" id="GO:0005886">
    <property type="term" value="C:plasma membrane"/>
    <property type="evidence" value="ECO:0007669"/>
    <property type="project" value="UniProtKB-SubCell"/>
</dbReference>
<evidence type="ECO:0000256" key="10">
    <source>
        <dbReference type="SAM" id="MobiDB-lite"/>
    </source>
</evidence>
<feature type="transmembrane region" description="Helical" evidence="9">
    <location>
        <begin position="339"/>
        <end position="360"/>
    </location>
</feature>
<organism evidence="11 12">
    <name type="scientific">Tengunoibacter tsumagoiensis</name>
    <dbReference type="NCBI Taxonomy" id="2014871"/>
    <lineage>
        <taxon>Bacteria</taxon>
        <taxon>Bacillati</taxon>
        <taxon>Chloroflexota</taxon>
        <taxon>Ktedonobacteria</taxon>
        <taxon>Ktedonobacterales</taxon>
        <taxon>Dictyobacteraceae</taxon>
        <taxon>Tengunoibacter</taxon>
    </lineage>
</organism>
<evidence type="ECO:0000256" key="3">
    <source>
        <dbReference type="ARBA" id="ARBA00022475"/>
    </source>
</evidence>
<comment type="pathway">
    <text evidence="9">Cell wall biogenesis; peptidoglycan biosynthesis.</text>
</comment>
<dbReference type="PANTHER" id="PTHR47019:SF1">
    <property type="entry name" value="LIPID II FLIPPASE MURJ"/>
    <property type="match status" value="1"/>
</dbReference>
<keyword evidence="7 9" id="KW-1133">Transmembrane helix</keyword>
<dbReference type="Proteomes" id="UP000287352">
    <property type="component" value="Unassembled WGS sequence"/>
</dbReference>
<dbReference type="CDD" id="cd13123">
    <property type="entry name" value="MATE_MurJ_like"/>
    <property type="match status" value="1"/>
</dbReference>
<feature type="transmembrane region" description="Helical" evidence="9">
    <location>
        <begin position="613"/>
        <end position="638"/>
    </location>
</feature>
<evidence type="ECO:0000313" key="12">
    <source>
        <dbReference type="Proteomes" id="UP000287352"/>
    </source>
</evidence>
<keyword evidence="9" id="KW-0961">Cell wall biogenesis/degradation</keyword>
<feature type="transmembrane region" description="Helical" evidence="9">
    <location>
        <begin position="650"/>
        <end position="674"/>
    </location>
</feature>
<dbReference type="PROSITE" id="PS00032">
    <property type="entry name" value="ANTENNAPEDIA"/>
    <property type="match status" value="1"/>
</dbReference>
<keyword evidence="3 9" id="KW-1003">Cell membrane</keyword>
<feature type="compositionally biased region" description="Low complexity" evidence="10">
    <location>
        <begin position="132"/>
        <end position="143"/>
    </location>
</feature>
<keyword evidence="6 9" id="KW-0573">Peptidoglycan synthesis</keyword>
<feature type="transmembrane region" description="Helical" evidence="9">
    <location>
        <begin position="231"/>
        <end position="256"/>
    </location>
</feature>
<dbReference type="InterPro" id="IPR001827">
    <property type="entry name" value="Homeobox_Antennapedia_CS"/>
</dbReference>
<feature type="compositionally biased region" description="Low complexity" evidence="10">
    <location>
        <begin position="98"/>
        <end position="111"/>
    </location>
</feature>
<comment type="subcellular location">
    <subcellularLocation>
        <location evidence="1 9">Cell membrane</location>
        <topology evidence="1 9">Multi-pass membrane protein</topology>
    </subcellularLocation>
</comment>
<proteinExistence type="inferred from homology"/>
<comment type="similarity">
    <text evidence="9">Belongs to the MurJ/MviN family.</text>
</comment>
<feature type="transmembrane region" description="Helical" evidence="9">
    <location>
        <begin position="399"/>
        <end position="422"/>
    </location>
</feature>